<dbReference type="SUPFAM" id="SSF52091">
    <property type="entry name" value="SpoIIaa-like"/>
    <property type="match status" value="1"/>
</dbReference>
<evidence type="ECO:0000313" key="2">
    <source>
        <dbReference type="EMBL" id="USQ85476.1"/>
    </source>
</evidence>
<gene>
    <name evidence="2" type="ORF">NFX46_17835</name>
</gene>
<protein>
    <submittedName>
        <fullName evidence="2">MEDS domain-containing protein</fullName>
    </submittedName>
</protein>
<sequence length="297" mass="31891">MISVRLSDGLGGPVPSLSQDGWKIGRGNQVRAARGLATFDDVEPGDHVCWHPDSAVTPSADVLAYVADGALYGDKIVVVGSTGAASGLPREAMPSASVILDFPRVTDPDTIVSAVRREARTAAREGYRSVRVLAERMPATVPGETEELVVQELRLDEFASESNAIVVCAFRRSQWDAPTLEHVACVHPHEMGRRAERPAFRMYSTGADSWSVDGVIDSECAQAFNAAVRAAVRCSPSLRLRFDTLELIDAAGMHALVDAARHLPDRRIVVEGANETVRLCWELAGYASAAMPVVMAA</sequence>
<dbReference type="Gene3D" id="3.30.750.24">
    <property type="entry name" value="STAS domain"/>
    <property type="match status" value="1"/>
</dbReference>
<dbReference type="PROSITE" id="PS50801">
    <property type="entry name" value="STAS"/>
    <property type="match status" value="1"/>
</dbReference>
<evidence type="ECO:0000259" key="1">
    <source>
        <dbReference type="PROSITE" id="PS50801"/>
    </source>
</evidence>
<keyword evidence="3" id="KW-1185">Reference proteome</keyword>
<evidence type="ECO:0000313" key="3">
    <source>
        <dbReference type="Proteomes" id="UP001056374"/>
    </source>
</evidence>
<dbReference type="Pfam" id="PF14417">
    <property type="entry name" value="MEDS"/>
    <property type="match status" value="1"/>
</dbReference>
<organism evidence="2 3">
    <name type="scientific">Streptomyces phaeoluteigriseus</name>
    <dbReference type="NCBI Taxonomy" id="114686"/>
    <lineage>
        <taxon>Bacteria</taxon>
        <taxon>Bacillati</taxon>
        <taxon>Actinomycetota</taxon>
        <taxon>Actinomycetes</taxon>
        <taxon>Kitasatosporales</taxon>
        <taxon>Streptomycetaceae</taxon>
        <taxon>Streptomyces</taxon>
        <taxon>Streptomyces aurantiacus group</taxon>
    </lineage>
</organism>
<dbReference type="InterPro" id="IPR002645">
    <property type="entry name" value="STAS_dom"/>
</dbReference>
<dbReference type="InterPro" id="IPR036513">
    <property type="entry name" value="STAS_dom_sf"/>
</dbReference>
<accession>A0ABY4Z957</accession>
<feature type="domain" description="STAS" evidence="1">
    <location>
        <begin position="212"/>
        <end position="297"/>
    </location>
</feature>
<dbReference type="Proteomes" id="UP001056374">
    <property type="component" value="Chromosome"/>
</dbReference>
<dbReference type="EMBL" id="CP099468">
    <property type="protein sequence ID" value="USQ85476.1"/>
    <property type="molecule type" value="Genomic_DNA"/>
</dbReference>
<proteinExistence type="predicted"/>
<name>A0ABY4Z957_9ACTN</name>
<dbReference type="RefSeq" id="WP_252550544.1">
    <property type="nucleotide sequence ID" value="NZ_CP099468.1"/>
</dbReference>
<dbReference type="InterPro" id="IPR025847">
    <property type="entry name" value="MEDS_domain"/>
</dbReference>
<reference evidence="2" key="1">
    <citation type="submission" date="2022-06" db="EMBL/GenBank/DDBJ databases">
        <title>Complete genome sequence of soil microorganisms Streptomyces sp. Qhu-M197 isolated from Alpine meadows habitats on the Tibetan Plateau.</title>
        <authorList>
            <person name="Zhang B."/>
            <person name="Xiang X."/>
            <person name="Fan J."/>
        </authorList>
    </citation>
    <scope>NUCLEOTIDE SEQUENCE</scope>
    <source>
        <strain evidence="2">Qhu-M197</strain>
    </source>
</reference>